<dbReference type="PROSITE" id="PS01117">
    <property type="entry name" value="HTH_MARR_1"/>
    <property type="match status" value="1"/>
</dbReference>
<protein>
    <submittedName>
        <fullName evidence="5">DNA-binding transcriptional regulator, MarR family</fullName>
    </submittedName>
</protein>
<keyword evidence="1" id="KW-0805">Transcription regulation</keyword>
<dbReference type="PRINTS" id="PR00598">
    <property type="entry name" value="HTHMARR"/>
</dbReference>
<dbReference type="SUPFAM" id="SSF46785">
    <property type="entry name" value="Winged helix' DNA-binding domain"/>
    <property type="match status" value="1"/>
</dbReference>
<dbReference type="InterPro" id="IPR036388">
    <property type="entry name" value="WH-like_DNA-bd_sf"/>
</dbReference>
<dbReference type="AlphaFoldDB" id="A0A1G8JR54"/>
<evidence type="ECO:0000256" key="3">
    <source>
        <dbReference type="ARBA" id="ARBA00023163"/>
    </source>
</evidence>
<feature type="domain" description="HTH marR-type" evidence="4">
    <location>
        <begin position="7"/>
        <end position="139"/>
    </location>
</feature>
<dbReference type="GO" id="GO:0003700">
    <property type="term" value="F:DNA-binding transcription factor activity"/>
    <property type="evidence" value="ECO:0007669"/>
    <property type="project" value="InterPro"/>
</dbReference>
<evidence type="ECO:0000256" key="2">
    <source>
        <dbReference type="ARBA" id="ARBA00023125"/>
    </source>
</evidence>
<proteinExistence type="predicted"/>
<sequence>MNFSDPSMQLREMIRLLERKLGVLEDNQYSCCGISMAQCHALVEIGRIKDISLNELAEQLNLENSTMSRTVNNLVTNELVKREIDPQDRRYVTISLSENGDKLFKGIEEEMNQYFKKVYNSIPEDKKQQVLESLQILLEAVGINEQLRN</sequence>
<dbReference type="GO" id="GO:0003677">
    <property type="term" value="F:DNA binding"/>
    <property type="evidence" value="ECO:0007669"/>
    <property type="project" value="UniProtKB-KW"/>
</dbReference>
<dbReference type="PANTHER" id="PTHR42756">
    <property type="entry name" value="TRANSCRIPTIONAL REGULATOR, MARR"/>
    <property type="match status" value="1"/>
</dbReference>
<keyword evidence="6" id="KW-1185">Reference proteome</keyword>
<dbReference type="SMART" id="SM00347">
    <property type="entry name" value="HTH_MARR"/>
    <property type="match status" value="1"/>
</dbReference>
<dbReference type="Gene3D" id="1.10.10.10">
    <property type="entry name" value="Winged helix-like DNA-binding domain superfamily/Winged helix DNA-binding domain"/>
    <property type="match status" value="1"/>
</dbReference>
<keyword evidence="2 5" id="KW-0238">DNA-binding</keyword>
<evidence type="ECO:0000259" key="4">
    <source>
        <dbReference type="PROSITE" id="PS50995"/>
    </source>
</evidence>
<gene>
    <name evidence="5" type="ORF">SAMN05443529_1346</name>
</gene>
<organism evidence="5 6">
    <name type="scientific">Desulfosporosinus hippei DSM 8344</name>
    <dbReference type="NCBI Taxonomy" id="1121419"/>
    <lineage>
        <taxon>Bacteria</taxon>
        <taxon>Bacillati</taxon>
        <taxon>Bacillota</taxon>
        <taxon>Clostridia</taxon>
        <taxon>Eubacteriales</taxon>
        <taxon>Desulfitobacteriaceae</taxon>
        <taxon>Desulfosporosinus</taxon>
    </lineage>
</organism>
<dbReference type="RefSeq" id="WP_092335484.1">
    <property type="nucleotide sequence ID" value="NZ_FNCP01000034.1"/>
</dbReference>
<keyword evidence="3" id="KW-0804">Transcription</keyword>
<dbReference type="InterPro" id="IPR023187">
    <property type="entry name" value="Tscrpt_reg_MarR-type_CS"/>
</dbReference>
<dbReference type="Proteomes" id="UP000198656">
    <property type="component" value="Unassembled WGS sequence"/>
</dbReference>
<dbReference type="EMBL" id="FNCP01000034">
    <property type="protein sequence ID" value="SDI33698.1"/>
    <property type="molecule type" value="Genomic_DNA"/>
</dbReference>
<reference evidence="6" key="1">
    <citation type="submission" date="2016-10" db="EMBL/GenBank/DDBJ databases">
        <authorList>
            <person name="Varghese N."/>
            <person name="Submissions S."/>
        </authorList>
    </citation>
    <scope>NUCLEOTIDE SEQUENCE [LARGE SCALE GENOMIC DNA]</scope>
    <source>
        <strain evidence="6">DSM 8344</strain>
    </source>
</reference>
<evidence type="ECO:0000313" key="5">
    <source>
        <dbReference type="EMBL" id="SDI33698.1"/>
    </source>
</evidence>
<dbReference type="STRING" id="1121419.SAMN05443529_1346"/>
<accession>A0A1G8JR54</accession>
<evidence type="ECO:0000313" key="6">
    <source>
        <dbReference type="Proteomes" id="UP000198656"/>
    </source>
</evidence>
<dbReference type="PANTHER" id="PTHR42756:SF1">
    <property type="entry name" value="TRANSCRIPTIONAL REPRESSOR OF EMRAB OPERON"/>
    <property type="match status" value="1"/>
</dbReference>
<dbReference type="OrthoDB" id="1853358at2"/>
<dbReference type="PROSITE" id="PS50995">
    <property type="entry name" value="HTH_MARR_2"/>
    <property type="match status" value="1"/>
</dbReference>
<dbReference type="Pfam" id="PF01047">
    <property type="entry name" value="MarR"/>
    <property type="match status" value="1"/>
</dbReference>
<dbReference type="InterPro" id="IPR000835">
    <property type="entry name" value="HTH_MarR-typ"/>
</dbReference>
<evidence type="ECO:0000256" key="1">
    <source>
        <dbReference type="ARBA" id="ARBA00023015"/>
    </source>
</evidence>
<name>A0A1G8JR54_9FIRM</name>
<dbReference type="InterPro" id="IPR036390">
    <property type="entry name" value="WH_DNA-bd_sf"/>
</dbReference>